<protein>
    <recommendedName>
        <fullName evidence="3">CCHC-type domain-containing protein</fullName>
    </recommendedName>
</protein>
<evidence type="ECO:0000259" key="3">
    <source>
        <dbReference type="PROSITE" id="PS50158"/>
    </source>
</evidence>
<name>A0A2J7ZKD0_9CHLO</name>
<dbReference type="GO" id="GO:0003676">
    <property type="term" value="F:nucleic acid binding"/>
    <property type="evidence" value="ECO:0007669"/>
    <property type="project" value="InterPro"/>
</dbReference>
<accession>A0A2J7ZKD0</accession>
<dbReference type="Gene3D" id="4.10.60.10">
    <property type="entry name" value="Zinc finger, CCHC-type"/>
    <property type="match status" value="1"/>
</dbReference>
<dbReference type="AlphaFoldDB" id="A0A2J7ZKD0"/>
<feature type="compositionally biased region" description="Gly residues" evidence="2">
    <location>
        <begin position="149"/>
        <end position="167"/>
    </location>
</feature>
<feature type="region of interest" description="Disordered" evidence="2">
    <location>
        <begin position="95"/>
        <end position="178"/>
    </location>
</feature>
<dbReference type="InterPro" id="IPR036875">
    <property type="entry name" value="Znf_CCHC_sf"/>
</dbReference>
<dbReference type="GO" id="GO:0008270">
    <property type="term" value="F:zinc ion binding"/>
    <property type="evidence" value="ECO:0007669"/>
    <property type="project" value="UniProtKB-KW"/>
</dbReference>
<keyword evidence="1" id="KW-0479">Metal-binding</keyword>
<keyword evidence="5" id="KW-1185">Reference proteome</keyword>
<organism evidence="4 5">
    <name type="scientific">Tetrabaena socialis</name>
    <dbReference type="NCBI Taxonomy" id="47790"/>
    <lineage>
        <taxon>Eukaryota</taxon>
        <taxon>Viridiplantae</taxon>
        <taxon>Chlorophyta</taxon>
        <taxon>core chlorophytes</taxon>
        <taxon>Chlorophyceae</taxon>
        <taxon>CS clade</taxon>
        <taxon>Chlamydomonadales</taxon>
        <taxon>Tetrabaenaceae</taxon>
        <taxon>Tetrabaena</taxon>
    </lineage>
</organism>
<dbReference type="SUPFAM" id="SSF57756">
    <property type="entry name" value="Retrovirus zinc finger-like domains"/>
    <property type="match status" value="1"/>
</dbReference>
<feature type="compositionally biased region" description="Low complexity" evidence="2">
    <location>
        <begin position="109"/>
        <end position="121"/>
    </location>
</feature>
<dbReference type="Proteomes" id="UP000236333">
    <property type="component" value="Unassembled WGS sequence"/>
</dbReference>
<sequence length="216" mass="22287">MAAVLPGLLASSDAARAARDYPIVGQLFEASAEGYKTAWEAQRATVEVNSLADLVSFKEAVEVIKSPDTRKRELLGAVAALNKKQQASLGKALGGALGKLGGRRRERSVSGSGSSSGSGSDSDSDRDGGRHRKGSGKSRRNERARRSEGGGGGSGGSRGDKGGGSGKRTGPAPGGDRTCYECGSNAHLVADCPNFEKLNPSARFKAIREALQAARK</sequence>
<evidence type="ECO:0000313" key="5">
    <source>
        <dbReference type="Proteomes" id="UP000236333"/>
    </source>
</evidence>
<keyword evidence="1" id="KW-0863">Zinc-finger</keyword>
<evidence type="ECO:0000256" key="1">
    <source>
        <dbReference type="PROSITE-ProRule" id="PRU00047"/>
    </source>
</evidence>
<dbReference type="InterPro" id="IPR001878">
    <property type="entry name" value="Znf_CCHC"/>
</dbReference>
<keyword evidence="1" id="KW-0862">Zinc</keyword>
<proteinExistence type="predicted"/>
<dbReference type="PROSITE" id="PS50158">
    <property type="entry name" value="ZF_CCHC"/>
    <property type="match status" value="1"/>
</dbReference>
<reference evidence="4 5" key="1">
    <citation type="journal article" date="2017" name="Mol. Biol. Evol.">
        <title>The 4-celled Tetrabaena socialis nuclear genome reveals the essential components for genetic control of cell number at the origin of multicellularity in the volvocine lineage.</title>
        <authorList>
            <person name="Featherston J."/>
            <person name="Arakaki Y."/>
            <person name="Hanschen E.R."/>
            <person name="Ferris P.J."/>
            <person name="Michod R.E."/>
            <person name="Olson B.J.S.C."/>
            <person name="Nozaki H."/>
            <person name="Durand P.M."/>
        </authorList>
    </citation>
    <scope>NUCLEOTIDE SEQUENCE [LARGE SCALE GENOMIC DNA]</scope>
    <source>
        <strain evidence="4 5">NIES-571</strain>
    </source>
</reference>
<evidence type="ECO:0000313" key="4">
    <source>
        <dbReference type="EMBL" id="PNH00722.1"/>
    </source>
</evidence>
<feature type="compositionally biased region" description="Basic residues" evidence="2">
    <location>
        <begin position="129"/>
        <end position="138"/>
    </location>
</feature>
<evidence type="ECO:0000256" key="2">
    <source>
        <dbReference type="SAM" id="MobiDB-lite"/>
    </source>
</evidence>
<dbReference type="EMBL" id="PGGS01001202">
    <property type="protein sequence ID" value="PNH00722.1"/>
    <property type="molecule type" value="Genomic_DNA"/>
</dbReference>
<comment type="caution">
    <text evidence="4">The sequence shown here is derived from an EMBL/GenBank/DDBJ whole genome shotgun (WGS) entry which is preliminary data.</text>
</comment>
<feature type="domain" description="CCHC-type" evidence="3">
    <location>
        <begin position="179"/>
        <end position="194"/>
    </location>
</feature>
<gene>
    <name evidence="4" type="ORF">TSOC_013444</name>
</gene>
<feature type="compositionally biased region" description="Basic and acidic residues" evidence="2">
    <location>
        <begin position="139"/>
        <end position="148"/>
    </location>
</feature>